<dbReference type="Proteomes" id="UP000789920">
    <property type="component" value="Unassembled WGS sequence"/>
</dbReference>
<evidence type="ECO:0000313" key="1">
    <source>
        <dbReference type="EMBL" id="CAG8834871.1"/>
    </source>
</evidence>
<feature type="non-terminal residue" evidence="1">
    <location>
        <position position="1"/>
    </location>
</feature>
<comment type="caution">
    <text evidence="1">The sequence shown here is derived from an EMBL/GenBank/DDBJ whole genome shotgun (WGS) entry which is preliminary data.</text>
</comment>
<organism evidence="1 2">
    <name type="scientific">Racocetra persica</name>
    <dbReference type="NCBI Taxonomy" id="160502"/>
    <lineage>
        <taxon>Eukaryota</taxon>
        <taxon>Fungi</taxon>
        <taxon>Fungi incertae sedis</taxon>
        <taxon>Mucoromycota</taxon>
        <taxon>Glomeromycotina</taxon>
        <taxon>Glomeromycetes</taxon>
        <taxon>Diversisporales</taxon>
        <taxon>Gigasporaceae</taxon>
        <taxon>Racocetra</taxon>
    </lineage>
</organism>
<accession>A0ACA9SCR4</accession>
<sequence length="83" mass="9247">LPITNQRQLDHKQTDEQPYLAELSDRKLCSKVYPHPANDDQISRSENSSEKSESEATICTEELDSDSSSDSSSLNDSSENSNL</sequence>
<protein>
    <submittedName>
        <fullName evidence="1">12590_t:CDS:1</fullName>
    </submittedName>
</protein>
<keyword evidence="2" id="KW-1185">Reference proteome</keyword>
<proteinExistence type="predicted"/>
<gene>
    <name evidence="1" type="ORF">RPERSI_LOCUS29340</name>
</gene>
<reference evidence="1" key="1">
    <citation type="submission" date="2021-06" db="EMBL/GenBank/DDBJ databases">
        <authorList>
            <person name="Kallberg Y."/>
            <person name="Tangrot J."/>
            <person name="Rosling A."/>
        </authorList>
    </citation>
    <scope>NUCLEOTIDE SEQUENCE</scope>
    <source>
        <strain evidence="1">MA461A</strain>
    </source>
</reference>
<evidence type="ECO:0000313" key="2">
    <source>
        <dbReference type="Proteomes" id="UP000789920"/>
    </source>
</evidence>
<name>A0ACA9SCR4_9GLOM</name>
<feature type="non-terminal residue" evidence="1">
    <location>
        <position position="83"/>
    </location>
</feature>
<dbReference type="EMBL" id="CAJVQC010110373">
    <property type="protein sequence ID" value="CAG8834871.1"/>
    <property type="molecule type" value="Genomic_DNA"/>
</dbReference>